<evidence type="ECO:0000259" key="4">
    <source>
        <dbReference type="Pfam" id="PF10433"/>
    </source>
</evidence>
<evidence type="ECO:0000256" key="2">
    <source>
        <dbReference type="ARBA" id="ARBA00023242"/>
    </source>
</evidence>
<dbReference type="Pfam" id="PF03178">
    <property type="entry name" value="CPSF_A"/>
    <property type="match status" value="1"/>
</dbReference>
<dbReference type="Gene3D" id="2.130.10.10">
    <property type="entry name" value="YVTN repeat-like/Quinoprotein amine dehydrogenase"/>
    <property type="match status" value="2"/>
</dbReference>
<dbReference type="InterPro" id="IPR050358">
    <property type="entry name" value="RSE1/DDB1/CFT1"/>
</dbReference>
<comment type="caution">
    <text evidence="6">The sequence shown here is derived from an EMBL/GenBank/DDBJ whole genome shotgun (WGS) entry which is preliminary data.</text>
</comment>
<dbReference type="Pfam" id="PF10433">
    <property type="entry name" value="Beta-prop_RSE1_1st"/>
    <property type="match status" value="1"/>
</dbReference>
<dbReference type="PANTHER" id="PTHR10644">
    <property type="entry name" value="DNA REPAIR/RNA PROCESSING CPSF FAMILY"/>
    <property type="match status" value="1"/>
</dbReference>
<dbReference type="Proteomes" id="UP000275267">
    <property type="component" value="Unassembled WGS sequence"/>
</dbReference>
<dbReference type="STRING" id="4540.A0A3L6PW66"/>
<comment type="subcellular location">
    <subcellularLocation>
        <location evidence="1">Nucleus</location>
    </subcellularLocation>
</comment>
<evidence type="ECO:0000259" key="5">
    <source>
        <dbReference type="Pfam" id="PF23726"/>
    </source>
</evidence>
<organism evidence="6 7">
    <name type="scientific">Panicum miliaceum</name>
    <name type="common">Proso millet</name>
    <name type="synonym">Broomcorn millet</name>
    <dbReference type="NCBI Taxonomy" id="4540"/>
    <lineage>
        <taxon>Eukaryota</taxon>
        <taxon>Viridiplantae</taxon>
        <taxon>Streptophyta</taxon>
        <taxon>Embryophyta</taxon>
        <taxon>Tracheophyta</taxon>
        <taxon>Spermatophyta</taxon>
        <taxon>Magnoliopsida</taxon>
        <taxon>Liliopsida</taxon>
        <taxon>Poales</taxon>
        <taxon>Poaceae</taxon>
        <taxon>PACMAD clade</taxon>
        <taxon>Panicoideae</taxon>
        <taxon>Panicodae</taxon>
        <taxon>Paniceae</taxon>
        <taxon>Panicinae</taxon>
        <taxon>Panicum</taxon>
        <taxon>Panicum sect. Panicum</taxon>
    </lineage>
</organism>
<name>A0A3L6PW66_PANMI</name>
<dbReference type="InterPro" id="IPR058543">
    <property type="entry name" value="Beta-prop_RSE1/DDB1/CPSF1_2nd"/>
</dbReference>
<reference evidence="7" key="1">
    <citation type="journal article" date="2019" name="Nat. Commun.">
        <title>The genome of broomcorn millet.</title>
        <authorList>
            <person name="Zou C."/>
            <person name="Miki D."/>
            <person name="Li D."/>
            <person name="Tang Q."/>
            <person name="Xiao L."/>
            <person name="Rajput S."/>
            <person name="Deng P."/>
            <person name="Jia W."/>
            <person name="Huang R."/>
            <person name="Zhang M."/>
            <person name="Sun Y."/>
            <person name="Hu J."/>
            <person name="Fu X."/>
            <person name="Schnable P.S."/>
            <person name="Li F."/>
            <person name="Zhang H."/>
            <person name="Feng B."/>
            <person name="Zhu X."/>
            <person name="Liu R."/>
            <person name="Schnable J.C."/>
            <person name="Zhu J.-K."/>
            <person name="Zhang H."/>
        </authorList>
    </citation>
    <scope>NUCLEOTIDE SEQUENCE [LARGE SCALE GENOMIC DNA]</scope>
</reference>
<dbReference type="InterPro" id="IPR018846">
    <property type="entry name" value="Beta-prop_RSE1/DDB1/CPSF1_1st"/>
</dbReference>
<evidence type="ECO:0000259" key="3">
    <source>
        <dbReference type="Pfam" id="PF03178"/>
    </source>
</evidence>
<evidence type="ECO:0000313" key="6">
    <source>
        <dbReference type="EMBL" id="RLM65938.1"/>
    </source>
</evidence>
<sequence length="1450" mass="159329">MSYAAYKMMHWPTGIDHCAAGFITHSPAEAAAFSSLGPTISGPEGDIYSAAARAPQRVGPTPNLVVVAANVLEVYAVRTDAVMGAEDGGTSSSAGAILDGISGARLELVCYYRLHGNIESMALLSDGTENTRDSITLAFKDAKIACLEFDDSINGLRTSSMHCFEGPDWLHLKRGRESFACGPFIKADPQGRCGAALFYGLQMIILKAAQVGQSLVGEDEPTRMLSSAAVRIDSSYVIDLRLLEMNRIKDFTFVHGYIEPVLVILHEQEPTWAGRISSKSQTCMISAFSISMSLKQHPMIWSFAKLPHDAYQLLAVPPPISGILVICANSIHYHSQSTSCSLALNSFSSQPDGSPETLKTSFHVELDAAKATWLSHDIVMFSSKNGEILLLTVVYDGRRLADSLLVQFSFGVSTSVLPDLTDECADIEGDPPFAKRLKRVPSDVLQDVNSVEELSFHNNSVPNSLDSAQKISFVVRDALINIGPLKDFAYGLRTNSDPNAAGIAKQSNYELVVFGWVANELDRLAVCRLDVLGSLSKFLSQASTMQRSSGPGFLEMRGASVCNKPCLHKPRWHMLQVLQTGDDLGEVTETVDYNVQASTIAAGNLFGSLKWQQMIKYRSIIVLQINQVLLVKTSIITAVDNNNVLTPGHVKPGRRRVIQVYAKGARVLDGSFMTQELNFTMHSSESSLSSEPLAAASASIADPYVLLKMVDGTIRLLVGDHSNCTISVNAPAVFASSSERISSCTLYRDRGSEPWLRRVRTDAWLSTGIGEATDGNDGSSHDQSDIYCIICFESGKLEIFEVPSFKCVFSVEDFVSGLAILSDDLSHTKDAVIGVPDATTVSVKKEEANNIKIVELAMHRWSGQFSRPFLFGLLNDGTLLCYHAYCYDGSESNAQCAPLSPNGSSDLDNASDSRLRSLRFRRVSIDVSSRDDISSFTRPRITIFNNVGGYEGLFLGGPRPTWVFVCRQRFRVHPQLCDGPIVAFTVLHNVNCCRGLIYVTSQGFLKICQLPSAYNYDNYWPVQKVPLHGTPHQVTYYAELSLYPLIVSVPVVRPLNQVLSSMVDQELGLHIENDVTVGDDLQKVYTVDEFEVRIMELEKPSGRWETRFTIPMQPFENALTVRIVTLQNTTKMENETLMAIGTAYVQGEDVAARGRVLLFSFSKSENSQNLVTEVYSKESKGAVSAVASLQGHLLIASGPKITLNKWTGSELTAVAFYDAPLHVVSLNIVKNFILFGDIHKSIYFLSWKEQGSQLSLLAKDFGPLDSFATEFLIDGSTLSLVVSDSDKNLQIFYYAPKMVESWKGQKLLCRAEFHVGAHVSKLLRIQMLPTQGLVSEKTNRFALVFGTLDGGIGCIAPVDELTFRRLQSLQRKLVDAVPHLCGLNQRSFRHFKSNGKAHRPGPDNIVDFELLSRYEELSLGEQLDIAQQVGTTRSQILSNFSDFSVGTSFL</sequence>
<feature type="domain" description="RSE1/DDB1/CPSF1 C-terminal" evidence="3">
    <location>
        <begin position="1091"/>
        <end position="1415"/>
    </location>
</feature>
<dbReference type="Pfam" id="PF23726">
    <property type="entry name" value="Beta-prop_RSE1_2nd"/>
    <property type="match status" value="1"/>
</dbReference>
<keyword evidence="7" id="KW-1185">Reference proteome</keyword>
<accession>A0A3L6PW66</accession>
<gene>
    <name evidence="6" type="ORF">C2845_PM16G03290</name>
</gene>
<dbReference type="OrthoDB" id="6109at2759"/>
<dbReference type="InterPro" id="IPR015943">
    <property type="entry name" value="WD40/YVTN_repeat-like_dom_sf"/>
</dbReference>
<keyword evidence="2" id="KW-0539">Nucleus</keyword>
<evidence type="ECO:0000256" key="1">
    <source>
        <dbReference type="ARBA" id="ARBA00004123"/>
    </source>
</evidence>
<dbReference type="GO" id="GO:0003676">
    <property type="term" value="F:nucleic acid binding"/>
    <property type="evidence" value="ECO:0007669"/>
    <property type="project" value="InterPro"/>
</dbReference>
<dbReference type="InterPro" id="IPR004871">
    <property type="entry name" value="RSE1/DDB1/CPSF1_C"/>
</dbReference>
<feature type="domain" description="RSE1/DDB1/CPSF1 second beta-propeller" evidence="5">
    <location>
        <begin position="577"/>
        <end position="1010"/>
    </location>
</feature>
<dbReference type="EMBL" id="PQIB02000015">
    <property type="protein sequence ID" value="RLM65938.1"/>
    <property type="molecule type" value="Genomic_DNA"/>
</dbReference>
<protein>
    <submittedName>
        <fullName evidence="6">Cleavage and polyadenylation specificity factor subunit 1</fullName>
    </submittedName>
</protein>
<evidence type="ECO:0000313" key="7">
    <source>
        <dbReference type="Proteomes" id="UP000275267"/>
    </source>
</evidence>
<dbReference type="FunFam" id="2.130.10.10:FF:000437">
    <property type="entry name" value="cleavage and polyadenylation specificity factor subunit 1"/>
    <property type="match status" value="1"/>
</dbReference>
<dbReference type="GO" id="GO:0005634">
    <property type="term" value="C:nucleus"/>
    <property type="evidence" value="ECO:0007669"/>
    <property type="project" value="UniProtKB-SubCell"/>
</dbReference>
<proteinExistence type="predicted"/>
<feature type="domain" description="RSE1/DDB1/CPSF1 first beta-propeller" evidence="4">
    <location>
        <begin position="64"/>
        <end position="409"/>
    </location>
</feature>